<keyword evidence="3" id="KW-1185">Reference proteome</keyword>
<dbReference type="EMBL" id="PGFJ01000002">
    <property type="protein sequence ID" value="PJJ79047.1"/>
    <property type="molecule type" value="Genomic_DNA"/>
</dbReference>
<dbReference type="InterPro" id="IPR029058">
    <property type="entry name" value="AB_hydrolase_fold"/>
</dbReference>
<evidence type="ECO:0000313" key="2">
    <source>
        <dbReference type="EMBL" id="PJJ79047.1"/>
    </source>
</evidence>
<gene>
    <name evidence="2" type="ORF">CLV57_2171</name>
</gene>
<dbReference type="OrthoDB" id="659408at2"/>
<reference evidence="2 3" key="1">
    <citation type="submission" date="2017-11" db="EMBL/GenBank/DDBJ databases">
        <title>Genomic Encyclopedia of Archaeal and Bacterial Type Strains, Phase II (KMG-II): From Individual Species to Whole Genera.</title>
        <authorList>
            <person name="Goeker M."/>
        </authorList>
    </citation>
    <scope>NUCLEOTIDE SEQUENCE [LARGE SCALE GENOMIC DNA]</scope>
    <source>
        <strain evidence="2 3">DSM 28175</strain>
    </source>
</reference>
<name>A0A2H9VL29_9SPHI</name>
<dbReference type="AlphaFoldDB" id="A0A2H9VL29"/>
<dbReference type="RefSeq" id="WP_157799129.1">
    <property type="nucleotide sequence ID" value="NZ_PGFJ01000002.1"/>
</dbReference>
<organism evidence="2 3">
    <name type="scientific">Mucilaginibacter auburnensis</name>
    <dbReference type="NCBI Taxonomy" id="1457233"/>
    <lineage>
        <taxon>Bacteria</taxon>
        <taxon>Pseudomonadati</taxon>
        <taxon>Bacteroidota</taxon>
        <taxon>Sphingobacteriia</taxon>
        <taxon>Sphingobacteriales</taxon>
        <taxon>Sphingobacteriaceae</taxon>
        <taxon>Mucilaginibacter</taxon>
    </lineage>
</organism>
<protein>
    <submittedName>
        <fullName evidence="2">Pimeloyl-ACP methyl ester carboxylesterase</fullName>
    </submittedName>
</protein>
<dbReference type="InterPro" id="IPR000073">
    <property type="entry name" value="AB_hydrolase_1"/>
</dbReference>
<comment type="caution">
    <text evidence="2">The sequence shown here is derived from an EMBL/GenBank/DDBJ whole genome shotgun (WGS) entry which is preliminary data.</text>
</comment>
<dbReference type="Proteomes" id="UP000242687">
    <property type="component" value="Unassembled WGS sequence"/>
</dbReference>
<accession>A0A2H9VL29</accession>
<sequence length="216" mass="24878">MPRVFLIPGLGADTRIYNNIEISDYEVVPVDWIIPDVTDTLEKYAQKVISEYDIKYNDVVIGNSLGGMIAMEIAKKVPLSKTILISSIRTVHEAPWYFSVFRKAPIYKLLPDKVFTHLGGAIRPVFGNMKEEELWLFKDMILHASPFFMKWAMWAVLHWTNETVPNNVYQIIGDVDRVFPLNRNMEPIIVKGGTHIMIFDKAKEVNKALKNILRKK</sequence>
<evidence type="ECO:0000259" key="1">
    <source>
        <dbReference type="Pfam" id="PF12697"/>
    </source>
</evidence>
<dbReference type="Gene3D" id="3.40.50.1820">
    <property type="entry name" value="alpha/beta hydrolase"/>
    <property type="match status" value="1"/>
</dbReference>
<dbReference type="Pfam" id="PF12697">
    <property type="entry name" value="Abhydrolase_6"/>
    <property type="match status" value="1"/>
</dbReference>
<evidence type="ECO:0000313" key="3">
    <source>
        <dbReference type="Proteomes" id="UP000242687"/>
    </source>
</evidence>
<proteinExistence type="predicted"/>
<feature type="domain" description="AB hydrolase-1" evidence="1">
    <location>
        <begin position="26"/>
        <end position="207"/>
    </location>
</feature>
<dbReference type="SUPFAM" id="SSF53474">
    <property type="entry name" value="alpha/beta-Hydrolases"/>
    <property type="match status" value="1"/>
</dbReference>